<gene>
    <name evidence="1" type="ORF">SVUK_LOCUS7485</name>
</gene>
<evidence type="ECO:0000313" key="2">
    <source>
        <dbReference type="Proteomes" id="UP000270094"/>
    </source>
</evidence>
<protein>
    <submittedName>
        <fullName evidence="1">Uncharacterized protein</fullName>
    </submittedName>
</protein>
<dbReference type="OrthoDB" id="434393at2759"/>
<name>A0A3P7J813_STRVU</name>
<dbReference type="Proteomes" id="UP000270094">
    <property type="component" value="Unassembled WGS sequence"/>
</dbReference>
<keyword evidence="2" id="KW-1185">Reference proteome</keyword>
<sequence>MVGDVIDEIQEQYEEHPEEVSVVYTDNGEGEMHQQDQENENVVVDGVEYAYEVETGENIEVISDLNIERPGSPHVLVDDIPTADREEIVVTDDMN</sequence>
<dbReference type="EMBL" id="UYYB01025574">
    <property type="protein sequence ID" value="VDM72487.1"/>
    <property type="molecule type" value="Genomic_DNA"/>
</dbReference>
<evidence type="ECO:0000313" key="1">
    <source>
        <dbReference type="EMBL" id="VDM72487.1"/>
    </source>
</evidence>
<dbReference type="AlphaFoldDB" id="A0A3P7J813"/>
<organism evidence="1 2">
    <name type="scientific">Strongylus vulgaris</name>
    <name type="common">Blood worm</name>
    <dbReference type="NCBI Taxonomy" id="40348"/>
    <lineage>
        <taxon>Eukaryota</taxon>
        <taxon>Metazoa</taxon>
        <taxon>Ecdysozoa</taxon>
        <taxon>Nematoda</taxon>
        <taxon>Chromadorea</taxon>
        <taxon>Rhabditida</taxon>
        <taxon>Rhabditina</taxon>
        <taxon>Rhabditomorpha</taxon>
        <taxon>Strongyloidea</taxon>
        <taxon>Strongylidae</taxon>
        <taxon>Strongylus</taxon>
    </lineage>
</organism>
<reference evidence="1 2" key="1">
    <citation type="submission" date="2018-11" db="EMBL/GenBank/DDBJ databases">
        <authorList>
            <consortium name="Pathogen Informatics"/>
        </authorList>
    </citation>
    <scope>NUCLEOTIDE SEQUENCE [LARGE SCALE GENOMIC DNA]</scope>
</reference>
<proteinExistence type="predicted"/>
<accession>A0A3P7J813</accession>